<dbReference type="InterPro" id="IPR059215">
    <property type="entry name" value="BRCT2_TopBP1-like"/>
</dbReference>
<feature type="region of interest" description="Disordered" evidence="6">
    <location>
        <begin position="1338"/>
        <end position="1379"/>
    </location>
</feature>
<organism evidence="9 10">
    <name type="scientific">Blomia tropicalis</name>
    <name type="common">Mite</name>
    <dbReference type="NCBI Taxonomy" id="40697"/>
    <lineage>
        <taxon>Eukaryota</taxon>
        <taxon>Metazoa</taxon>
        <taxon>Ecdysozoa</taxon>
        <taxon>Arthropoda</taxon>
        <taxon>Chelicerata</taxon>
        <taxon>Arachnida</taxon>
        <taxon>Acari</taxon>
        <taxon>Acariformes</taxon>
        <taxon>Sarcoptiformes</taxon>
        <taxon>Astigmata</taxon>
        <taxon>Glycyphagoidea</taxon>
        <taxon>Echimyopodidae</taxon>
        <taxon>Blomia</taxon>
    </lineage>
</organism>
<dbReference type="PANTHER" id="PTHR21347:SF14">
    <property type="entry name" value="LIPID SCRAMBLASE CLPTM1-RELATED"/>
    <property type="match status" value="1"/>
</dbReference>
<feature type="transmembrane region" description="Helical" evidence="7">
    <location>
        <begin position="1204"/>
        <end position="1223"/>
    </location>
</feature>
<dbReference type="CDD" id="cd17738">
    <property type="entry name" value="BRCT_TopBP1_rpt7"/>
    <property type="match status" value="1"/>
</dbReference>
<feature type="domain" description="BRCT" evidence="8">
    <location>
        <begin position="200"/>
        <end position="290"/>
    </location>
</feature>
<dbReference type="EMBL" id="JAPWDV010000003">
    <property type="protein sequence ID" value="KAJ6217288.1"/>
    <property type="molecule type" value="Genomic_DNA"/>
</dbReference>
<keyword evidence="4 7" id="KW-1133">Transmembrane helix</keyword>
<evidence type="ECO:0000256" key="7">
    <source>
        <dbReference type="SAM" id="Phobius"/>
    </source>
</evidence>
<sequence>METLENTCDYICFVVDDRNQRSDIMKKAFISLRKRKLSVKWIIESNLEKIAFEDIAFFVLDVFSGSAFDILRQQNVRIISPYVVKYCDADSANQPLDSIPNHPYPIYSQCMHGLCISTTNISREAKNEIKDRVKLMCGTYNSCLTADTNYLISDSVLTQKYQAAILLKIPIIKQEWITACWERFQFDFRLANESEIVDQFRLPIFYGLTITVSHVDFDERKKIDKLIRDNGGNYSPSLQLDIQNMILLTNERSGDKYFYASKRDIPRLRVQWLYDSIEKKYALSPDGYSLDKDDSNLFHGNKRTTDDLVGHQLEDLPLSVPESTSTNEDDSSIVNVLNDLYVPFADRESSFLDKCVLFAIGFDQKSIKSLSNVARHCGAIYMNEYKPMVTHIIVGSKLNQNDQQLLEKYQDVYMVTIEWLYESIKLKICCDKNMFRYCPKLKGRRKIDMAKLYKFCTEEIIKQAKIPKKSTIEEDENPIIDLNYTDDGFILDPECFPRISDFSPPEYPPPKKSSKRVIMLSGFEPTERESLIDLIRKNLDGRVYDEPLVSRDVTHLILNDLYATEKTLSALASCIWIVKPEYIHDSIENGNWLSELSYQWGCKQMDKDKTLSSNEQTSSSSTGRPKKNLREQLMSAASLWREYHLRTGLYAFQDWTILVLNTTDFIQSTIRVLSLGRAKLFFLNEFVGSRETELKEIMKTIHYAIIDLKFKEKPSHKINRFLELVKYLIDKQKVIRHEDISRYIIGDSVEPAAPVAATDPANANAQATQQGQGFWGVAKGLMMRAIFIYMITSLFRRSSPPATTSDGKSGVAGPVHSPSSNLYPNGTSFDMYLYICENQREPDFSDSQQLFWLKRDLIYGDWVSGPNGDGLYTHEVTVPLSSRVQNNGSLWLHVYLVRTDDSPDPSSKDHNPIYTIHRVKQLNKYKKRNYKKTHNLLTGESAATLEEKAKIEQNIKQEILSHWHPNLTINLIDDHTPWTKGHVPGPLADYIEFEPSTGQYYPIVYVNDYWNLMRDYMPINETVSEIKLLFTYQPLSMFKWQLYTAQAMRSKWSTIMGSDLMEQDDDEQDVLKETFLETSPILLGLTVIVSLTHSIFEFLAFKNDIQFWKERRSLEGLSVRSVFFNVFQSVIVLLYVWDNDTNIMIRISVGIGLLIELWKIKKVINIEINRERKLLGIIPYITFSDKGSYVESSTRQYDILAFKYLSWLIFPLFLGYGAYSMVYNEHKGWYSFILNMIYGFLLTFGFIMMTPQLFINYKLKSVAHLPWRMLTYKFLNTFIDDIFAFVIKMPTLYRLGCFRDDIIFLIFLYQRWIYRVDHSRVNEFGVSGEDIARAERAKLEANGETKQTTNGDSITAKVEGSIEPDSEKESAAKESKKTK</sequence>
<dbReference type="Pfam" id="PF21298">
    <property type="entry name" value="TopBP1_BRCT0"/>
    <property type="match status" value="1"/>
</dbReference>
<evidence type="ECO:0000259" key="8">
    <source>
        <dbReference type="PROSITE" id="PS50172"/>
    </source>
</evidence>
<dbReference type="Pfam" id="PF00533">
    <property type="entry name" value="BRCT"/>
    <property type="match status" value="3"/>
</dbReference>
<evidence type="ECO:0000256" key="6">
    <source>
        <dbReference type="SAM" id="MobiDB-lite"/>
    </source>
</evidence>
<dbReference type="PROSITE" id="PS50172">
    <property type="entry name" value="BRCT"/>
    <property type="match status" value="4"/>
</dbReference>
<dbReference type="Pfam" id="PF05602">
    <property type="entry name" value="CLPTM1"/>
    <property type="match status" value="1"/>
</dbReference>
<dbReference type="GO" id="GO:0016020">
    <property type="term" value="C:membrane"/>
    <property type="evidence" value="ECO:0007669"/>
    <property type="project" value="UniProtKB-SubCell"/>
</dbReference>
<dbReference type="GO" id="GO:0012505">
    <property type="term" value="C:endomembrane system"/>
    <property type="evidence" value="ECO:0007669"/>
    <property type="project" value="TreeGrafter"/>
</dbReference>
<feature type="transmembrane region" description="Helical" evidence="7">
    <location>
        <begin position="1143"/>
        <end position="1160"/>
    </location>
</feature>
<keyword evidence="5 7" id="KW-0472">Membrane</keyword>
<comment type="caution">
    <text evidence="9">The sequence shown here is derived from an EMBL/GenBank/DDBJ whole genome shotgun (WGS) entry which is preliminary data.</text>
</comment>
<dbReference type="Pfam" id="PF12738">
    <property type="entry name" value="PTCB-BRCT"/>
    <property type="match status" value="1"/>
</dbReference>
<feature type="transmembrane region" description="Helical" evidence="7">
    <location>
        <begin position="1122"/>
        <end position="1137"/>
    </location>
</feature>
<feature type="transmembrane region" description="Helical" evidence="7">
    <location>
        <begin position="1081"/>
        <end position="1101"/>
    </location>
</feature>
<protein>
    <recommendedName>
        <fullName evidence="8">BRCT domain-containing protein</fullName>
    </recommendedName>
</protein>
<evidence type="ECO:0000256" key="3">
    <source>
        <dbReference type="ARBA" id="ARBA00022692"/>
    </source>
</evidence>
<proteinExistence type="inferred from homology"/>
<dbReference type="SUPFAM" id="SSF52113">
    <property type="entry name" value="BRCT domain"/>
    <property type="match status" value="4"/>
</dbReference>
<dbReference type="Proteomes" id="UP001142055">
    <property type="component" value="Chromosome 3"/>
</dbReference>
<keyword evidence="10" id="KW-1185">Reference proteome</keyword>
<evidence type="ECO:0000256" key="5">
    <source>
        <dbReference type="ARBA" id="ARBA00023136"/>
    </source>
</evidence>
<feature type="domain" description="BRCT" evidence="8">
    <location>
        <begin position="114"/>
        <end position="180"/>
    </location>
</feature>
<feature type="compositionally biased region" description="Basic and acidic residues" evidence="6">
    <location>
        <begin position="1365"/>
        <end position="1379"/>
    </location>
</feature>
<feature type="transmembrane region" description="Helical" evidence="7">
    <location>
        <begin position="1229"/>
        <end position="1250"/>
    </location>
</feature>
<evidence type="ECO:0000256" key="4">
    <source>
        <dbReference type="ARBA" id="ARBA00022989"/>
    </source>
</evidence>
<feature type="compositionally biased region" description="Polar residues" evidence="6">
    <location>
        <begin position="1344"/>
        <end position="1353"/>
    </location>
</feature>
<keyword evidence="3 7" id="KW-0812">Transmembrane</keyword>
<accession>A0A9Q0M241</accession>
<dbReference type="CDD" id="cd17731">
    <property type="entry name" value="BRCT_TopBP1_rpt2_like"/>
    <property type="match status" value="2"/>
</dbReference>
<dbReference type="InterPro" id="IPR008429">
    <property type="entry name" value="CLPTM1"/>
</dbReference>
<dbReference type="SMART" id="SM00292">
    <property type="entry name" value="BRCT"/>
    <property type="match status" value="4"/>
</dbReference>
<evidence type="ECO:0000256" key="1">
    <source>
        <dbReference type="ARBA" id="ARBA00004141"/>
    </source>
</evidence>
<dbReference type="InterPro" id="IPR036420">
    <property type="entry name" value="BRCT_dom_sf"/>
</dbReference>
<dbReference type="InterPro" id="IPR001357">
    <property type="entry name" value="BRCT_dom"/>
</dbReference>
<feature type="domain" description="BRCT" evidence="8">
    <location>
        <begin position="517"/>
        <end position="600"/>
    </location>
</feature>
<evidence type="ECO:0000313" key="9">
    <source>
        <dbReference type="EMBL" id="KAJ6217288.1"/>
    </source>
</evidence>
<evidence type="ECO:0000256" key="2">
    <source>
        <dbReference type="ARBA" id="ARBA00009310"/>
    </source>
</evidence>
<dbReference type="PANTHER" id="PTHR21347">
    <property type="entry name" value="CLEFT LIP AND PALATE ASSOCIATED TRANSMEMBRANE PROTEIN-RELATED"/>
    <property type="match status" value="1"/>
</dbReference>
<dbReference type="InterPro" id="IPR049542">
    <property type="entry name" value="TopBP1-like_BRCT0"/>
</dbReference>
<name>A0A9Q0M241_BLOTA</name>
<evidence type="ECO:0000313" key="10">
    <source>
        <dbReference type="Proteomes" id="UP001142055"/>
    </source>
</evidence>
<comment type="subcellular location">
    <subcellularLocation>
        <location evidence="1">Membrane</location>
        <topology evidence="1">Multi-pass membrane protein</topology>
    </subcellularLocation>
</comment>
<reference evidence="9" key="1">
    <citation type="submission" date="2022-12" db="EMBL/GenBank/DDBJ databases">
        <title>Genome assemblies of Blomia tropicalis.</title>
        <authorList>
            <person name="Cui Y."/>
        </authorList>
    </citation>
    <scope>NUCLEOTIDE SEQUENCE</scope>
    <source>
        <tissue evidence="9">Adult mites</tissue>
    </source>
</reference>
<comment type="similarity">
    <text evidence="2">Belongs to the CLPTM1 family.</text>
</comment>
<dbReference type="Gene3D" id="3.40.50.10190">
    <property type="entry name" value="BRCT domain"/>
    <property type="match status" value="5"/>
</dbReference>
<feature type="domain" description="BRCT" evidence="8">
    <location>
        <begin position="347"/>
        <end position="425"/>
    </location>
</feature>
<gene>
    <name evidence="9" type="ORF">RDWZM_008445</name>
</gene>